<dbReference type="Gene3D" id="3.40.50.300">
    <property type="entry name" value="P-loop containing nucleotide triphosphate hydrolases"/>
    <property type="match status" value="1"/>
</dbReference>
<name>A0A931AD68_9ACTN</name>
<keyword evidence="1" id="KW-0547">Nucleotide-binding</keyword>
<keyword evidence="2" id="KW-1185">Reference proteome</keyword>
<comment type="caution">
    <text evidence="1">The sequence shown here is derived from an EMBL/GenBank/DDBJ whole genome shotgun (WGS) entry which is preliminary data.</text>
</comment>
<dbReference type="SUPFAM" id="SSF52540">
    <property type="entry name" value="P-loop containing nucleoside triphosphate hydrolases"/>
    <property type="match status" value="1"/>
</dbReference>
<proteinExistence type="predicted"/>
<dbReference type="InterPro" id="IPR027417">
    <property type="entry name" value="P-loop_NTPase"/>
</dbReference>
<dbReference type="GO" id="GO:0005524">
    <property type="term" value="F:ATP binding"/>
    <property type="evidence" value="ECO:0007669"/>
    <property type="project" value="UniProtKB-KW"/>
</dbReference>
<reference evidence="1" key="1">
    <citation type="submission" date="2020-11" db="EMBL/GenBank/DDBJ databases">
        <title>Whole-genome analyses of Nonomuraea sp. K274.</title>
        <authorList>
            <person name="Veyisoglu A."/>
        </authorList>
    </citation>
    <scope>NUCLEOTIDE SEQUENCE</scope>
    <source>
        <strain evidence="1">K274</strain>
    </source>
</reference>
<evidence type="ECO:0000313" key="2">
    <source>
        <dbReference type="Proteomes" id="UP000605361"/>
    </source>
</evidence>
<sequence>MIIWLNGTFGAGKTSTANELLPLVPDARYFDPEQVGYLLQTVSGLPPVGDFQHWTPWRHLVVETAAQLLDYVGGVLVMPQTVLVDEYWREIHEGLGKAGIPVRHFVLHTDRDTLTRRINAAESGISQWRLDHLTAYEEAFPWLSRAGEVVDTTHVTPSETAKTIAGLTTAG</sequence>
<protein>
    <submittedName>
        <fullName evidence="1">ATP-binding protein</fullName>
    </submittedName>
</protein>
<dbReference type="EMBL" id="JADOGI010000100">
    <property type="protein sequence ID" value="MBF8189733.1"/>
    <property type="molecule type" value="Genomic_DNA"/>
</dbReference>
<gene>
    <name evidence="1" type="ORF">ITP53_29170</name>
</gene>
<dbReference type="Proteomes" id="UP000605361">
    <property type="component" value="Unassembled WGS sequence"/>
</dbReference>
<accession>A0A931AD68</accession>
<organism evidence="1 2">
    <name type="scientific">Nonomuraea cypriaca</name>
    <dbReference type="NCBI Taxonomy" id="1187855"/>
    <lineage>
        <taxon>Bacteria</taxon>
        <taxon>Bacillati</taxon>
        <taxon>Actinomycetota</taxon>
        <taxon>Actinomycetes</taxon>
        <taxon>Streptosporangiales</taxon>
        <taxon>Streptosporangiaceae</taxon>
        <taxon>Nonomuraea</taxon>
    </lineage>
</organism>
<keyword evidence="1" id="KW-0067">ATP-binding</keyword>
<dbReference type="RefSeq" id="WP_195898666.1">
    <property type="nucleotide sequence ID" value="NZ_JADOGI010000100.1"/>
</dbReference>
<evidence type="ECO:0000313" key="1">
    <source>
        <dbReference type="EMBL" id="MBF8189733.1"/>
    </source>
</evidence>
<dbReference type="AlphaFoldDB" id="A0A931AD68"/>